<gene>
    <name evidence="3" type="ORF">AFUS01_LOCUS11787</name>
</gene>
<evidence type="ECO:0000259" key="2">
    <source>
        <dbReference type="Pfam" id="PF24676"/>
    </source>
</evidence>
<sequence>MLLYKSKVQIIPSTSLFNTCNTIQSICEPGEKLVKYCLISAIKNDNSKEKDSDKQNLEVIEVPAFGRVAQLGEFYDATEEQFLNQMIFGKRLPANLDLITSLDNPSTSTRFQVVESMTQKITFLDISASLAVSLKCSSFSVDVKGSASFVKDEKQSEKHVEGFLVHETQTSRDSVDLFNEGIRPYVDVDFLSETTASHVVTAIYYGADVAARFTDTNILSQDQQDIKGKLEISFSLSEMLKVEAMAEVNITNGDYSNSSTYDLKVSGDVPMNIIPTNSFEVMEFIYTIPELLKNINGGKGKPIRYVLTPVKRLEEAYSLEIKNAKTVNTIDAAILQNILIAFDDIGKTRQKLNDLQELFENYMYRCLTPSIKKSLDILSNNFDVRAGNFTVDTRKGLVKARGNATAFGELQDILTSYMHHPDYPSNVNVRLEHDFVDGIRKIQFYEAFRQHKVQYLTESSYESSLINTNASVVYTFFYNLSLVDADASSWEDGTHIFFGQLKQSGAQLKVVDCDFPFGSSTCSQLNKSMIHSFINNKRVSSDVLSDFFSYTRSEPIRLPAFSHASLNTLEVTYELGQMYIRKTGDFLQDFIVSRQDNSLRILDEEEAETMQCEIISPSYKSMFLALHIHPMFQVPILLRNVSLQGSGQIFSFPQDHAKDRLNLVCERRSGKQSIKVNNASIVRSLDFVSLIGRPDATHFVQSTEYVGTTVISMETSKSPESAHRLQSKLRNIKASLEQDPTVTLDLEFEGVEVTIYSDVLPHSQIHTRTWDETMKVLKVVENTFQNDKTQGTKVYHLYPIANIQLDYGIISERKMDASMSFSGLLEFAKYFDKQASLRFRIENETEFLRKYELCTPEVERKKIDEIHLQFQEKVGLWMKTLESVYPAFYLSGNPSDLKVSLENMEKILTAGENVFGMLTAITEGLSEPISFYEVAKKFSYKYIISEGMWTEAFYEALNKRTYFLFYQQDWMDDFPEVWVENLSIFFTEFTDASKKAFIVDCSFFPGSFVCRNVTQPLIHEYTNGTITSKDFVDKLKKEEGGDKGEQDRIREGLKVHTEKENESFKSIDSDVAEAQDDLQSAYTGINGTIKKLEEAIKNSDGGAPPIDYMYIQFKNQKLPHDLWMYGRGGSKIEWMDAKPPYYPDNTAEFWKRYV</sequence>
<evidence type="ECO:0000259" key="1">
    <source>
        <dbReference type="Pfam" id="PF24674"/>
    </source>
</evidence>
<comment type="caution">
    <text evidence="3">The sequence shown here is derived from an EMBL/GenBank/DDBJ whole genome shotgun (WGS) entry which is preliminary data.</text>
</comment>
<dbReference type="InterPro" id="IPR056072">
    <property type="entry name" value="SNTX_MACPF/CDC-like_dom"/>
</dbReference>
<dbReference type="Pfam" id="PF24676">
    <property type="entry name" value="DUF7656"/>
    <property type="match status" value="2"/>
</dbReference>
<dbReference type="InterPro" id="IPR052090">
    <property type="entry name" value="Cytolytic_pore-forming_toxin"/>
</dbReference>
<accession>A0A8J2JLF7</accession>
<reference evidence="3" key="1">
    <citation type="submission" date="2021-06" db="EMBL/GenBank/DDBJ databases">
        <authorList>
            <person name="Hodson N. C."/>
            <person name="Mongue J. A."/>
            <person name="Jaron S. K."/>
        </authorList>
    </citation>
    <scope>NUCLEOTIDE SEQUENCE</scope>
</reference>
<protein>
    <submittedName>
        <fullName evidence="3">Uncharacterized protein</fullName>
    </submittedName>
</protein>
<feature type="domain" description="DUF7656" evidence="2">
    <location>
        <begin position="448"/>
        <end position="546"/>
    </location>
</feature>
<dbReference type="Proteomes" id="UP000708208">
    <property type="component" value="Unassembled WGS sequence"/>
</dbReference>
<proteinExistence type="predicted"/>
<feature type="domain" description="SNTX MACPF/CDC-like" evidence="1">
    <location>
        <begin position="60"/>
        <end position="332"/>
    </location>
</feature>
<dbReference type="PANTHER" id="PTHR31594">
    <property type="entry name" value="AIG1-TYPE G DOMAIN-CONTAINING PROTEIN"/>
    <property type="match status" value="1"/>
</dbReference>
<dbReference type="AlphaFoldDB" id="A0A8J2JLF7"/>
<keyword evidence="4" id="KW-1185">Reference proteome</keyword>
<organism evidence="3 4">
    <name type="scientific">Allacma fusca</name>
    <dbReference type="NCBI Taxonomy" id="39272"/>
    <lineage>
        <taxon>Eukaryota</taxon>
        <taxon>Metazoa</taxon>
        <taxon>Ecdysozoa</taxon>
        <taxon>Arthropoda</taxon>
        <taxon>Hexapoda</taxon>
        <taxon>Collembola</taxon>
        <taxon>Symphypleona</taxon>
        <taxon>Sminthuridae</taxon>
        <taxon>Allacma</taxon>
    </lineage>
</organism>
<feature type="domain" description="DUF7656" evidence="2">
    <location>
        <begin position="939"/>
        <end position="1034"/>
    </location>
</feature>
<dbReference type="Pfam" id="PF24674">
    <property type="entry name" value="MACPF_SNTX"/>
    <property type="match status" value="1"/>
</dbReference>
<evidence type="ECO:0000313" key="3">
    <source>
        <dbReference type="EMBL" id="CAG7722662.1"/>
    </source>
</evidence>
<dbReference type="InterPro" id="IPR056073">
    <property type="entry name" value="DUF7656"/>
</dbReference>
<dbReference type="PANTHER" id="PTHR31594:SF14">
    <property type="entry name" value="FIBRONECTIN TYPE-III DOMAIN-CONTAINING PROTEIN"/>
    <property type="match status" value="1"/>
</dbReference>
<name>A0A8J2JLF7_9HEXA</name>
<dbReference type="OrthoDB" id="10015728at2759"/>
<evidence type="ECO:0000313" key="4">
    <source>
        <dbReference type="Proteomes" id="UP000708208"/>
    </source>
</evidence>
<dbReference type="EMBL" id="CAJVCH010091388">
    <property type="protein sequence ID" value="CAG7722662.1"/>
    <property type="molecule type" value="Genomic_DNA"/>
</dbReference>